<dbReference type="SMART" id="SM00369">
    <property type="entry name" value="LRR_TYP"/>
    <property type="match status" value="8"/>
</dbReference>
<dbReference type="GO" id="GO:0031028">
    <property type="term" value="P:septation initiation signaling"/>
    <property type="evidence" value="ECO:0007669"/>
    <property type="project" value="TreeGrafter"/>
</dbReference>
<feature type="region of interest" description="Disordered" evidence="3">
    <location>
        <begin position="239"/>
        <end position="280"/>
    </location>
</feature>
<feature type="region of interest" description="Disordered" evidence="3">
    <location>
        <begin position="1"/>
        <end position="23"/>
    </location>
</feature>
<feature type="compositionally biased region" description="Basic and acidic residues" evidence="3">
    <location>
        <begin position="1170"/>
        <end position="1179"/>
    </location>
</feature>
<dbReference type="EMBL" id="MU254031">
    <property type="protein sequence ID" value="KAG9242833.1"/>
    <property type="molecule type" value="Genomic_DNA"/>
</dbReference>
<dbReference type="GO" id="GO:1902412">
    <property type="term" value="P:regulation of mitotic cytokinesis"/>
    <property type="evidence" value="ECO:0007669"/>
    <property type="project" value="TreeGrafter"/>
</dbReference>
<feature type="region of interest" description="Disordered" evidence="3">
    <location>
        <begin position="1151"/>
        <end position="1179"/>
    </location>
</feature>
<name>A0A9P8CDA0_9HELO</name>
<dbReference type="OrthoDB" id="7451790at2759"/>
<feature type="region of interest" description="Disordered" evidence="3">
    <location>
        <begin position="95"/>
        <end position="157"/>
    </location>
</feature>
<keyword evidence="1" id="KW-0433">Leucine-rich repeat</keyword>
<dbReference type="Pfam" id="PF13855">
    <property type="entry name" value="LRR_8"/>
    <property type="match status" value="1"/>
</dbReference>
<protein>
    <submittedName>
        <fullName evidence="4">Protein phosphatase 1</fullName>
    </submittedName>
</protein>
<keyword evidence="5" id="KW-1185">Reference proteome</keyword>
<sequence>MRQILRPRTPTPSQRSSVQREQEPIQELEQARLLQEQKIAMIQAELDAGETHKQLVPLGVGQHVLSDGRKGSITTQDFLDEAKMIMLAIRGNARPNSGLASVEESESENDRRLSPGGRVVRIPSEDSEDTYQESTIEPFSRPPSREGAPLPRQNTKAQDPAVLDHLRKYAEINDMDGIVASSVRSIAMAREAAKNAKEIDRAASETISRAKSGRLIESDPPNIRIVESVEIQRKRKYSASTVETGHETPEFLSQSSTASTQSTASIPTGSSRGSDSRRVIPPHTVSHLIPQQVAGMVFDPENNIWRKTKTVVGADEAQATHSSDDEDPFGDIPDLSIDETKELHRLKAVAAERQKGELLAQNSSRSRCEGVHHDPEREEPTSSRNLSSRSRSSSAGSTTGPQETFSTSRSEQSDAQKRNLHHMAGAESETETRDFIHQTVKSTIRHHHGEVLEEFEKEISINEGRVKPTNQNRRRNVTITFSSPIASIRHMSPPMSPYRNDGESVQLEEIDQYEFDNLDECSEEDSVAVAKGRPPSHTSTPSKPHVASGKASRQISLSGHKFQKRPVSRIDEQEEEYTDNVEASRKTISVVIETPSQARKASVMVVATPRRPSHEVGTLTLTPMSDFTINQKESPFGLDVSYVAGGQRYVSGNNGGRTLSLSIKQLVEKITEIEPYEPYWESMKQIELKDKKLTSLHKLDEFCAELVKLDVSRNQISQLNGAPQTIRHLTITHNYLSDLTAWGHLANLQYVDVSNNELESLSVFSSLHHLRGLKADNNKINSLDGIGRLDSLLSLHVRGNMIESLDFAGCRLERLQELDLNANRIRTIRNIHLLKSLSTLNVETNELSSFSVDGSHKLDSLKYLRLNGNFLKSIDVSRLSNLRLLYLDQNRLGNITGLLKAKHLDSLSLREQRGGSAFNTSFLSQAVEIRKLFLSANVLDRFEPCAKFLNMQYLEIANCGLERLPKDFGFMFPNVRALNLSMNALRNIDGLVGISRLKTLYLAGNRVGVVGGTVDVLRKMESLRFVDLRNNQLNVGFYPPRLESQSMELTKVTTEAPVLDPFTLPKADEHWDKVYLSRLDMSTKMLRRIYEIMVIGGVKGLKTLDGLDVDRAALKVHDDVWEALVKVGIMKTEVTPSPPVAKDCYVQVRVQSPTREPTNSRHRVSAPTPEPRRPWRTES</sequence>
<accession>A0A9P8CDA0</accession>
<dbReference type="GO" id="GO:0035591">
    <property type="term" value="F:signaling adaptor activity"/>
    <property type="evidence" value="ECO:0007669"/>
    <property type="project" value="TreeGrafter"/>
</dbReference>
<evidence type="ECO:0000313" key="4">
    <source>
        <dbReference type="EMBL" id="KAG9242833.1"/>
    </source>
</evidence>
<feature type="compositionally biased region" description="Polar residues" evidence="3">
    <location>
        <begin position="400"/>
        <end position="410"/>
    </location>
</feature>
<dbReference type="AlphaFoldDB" id="A0A9P8CDA0"/>
<keyword evidence="2" id="KW-0677">Repeat</keyword>
<reference evidence="4" key="1">
    <citation type="journal article" date="2021" name="IMA Fungus">
        <title>Genomic characterization of three marine fungi, including Emericellopsis atlantica sp. nov. with signatures of a generalist lifestyle and marine biomass degradation.</title>
        <authorList>
            <person name="Hagestad O.C."/>
            <person name="Hou L."/>
            <person name="Andersen J.H."/>
            <person name="Hansen E.H."/>
            <person name="Altermark B."/>
            <person name="Li C."/>
            <person name="Kuhnert E."/>
            <person name="Cox R.J."/>
            <person name="Crous P.W."/>
            <person name="Spatafora J.W."/>
            <person name="Lail K."/>
            <person name="Amirebrahimi M."/>
            <person name="Lipzen A."/>
            <person name="Pangilinan J."/>
            <person name="Andreopoulos W."/>
            <person name="Hayes R.D."/>
            <person name="Ng V."/>
            <person name="Grigoriev I.V."/>
            <person name="Jackson S.A."/>
            <person name="Sutton T.D.S."/>
            <person name="Dobson A.D.W."/>
            <person name="Rama T."/>
        </authorList>
    </citation>
    <scope>NUCLEOTIDE SEQUENCE</scope>
    <source>
        <strain evidence="4">TRa3180A</strain>
    </source>
</reference>
<dbReference type="Gene3D" id="3.80.10.10">
    <property type="entry name" value="Ribonuclease Inhibitor"/>
    <property type="match status" value="2"/>
</dbReference>
<evidence type="ECO:0000313" key="5">
    <source>
        <dbReference type="Proteomes" id="UP000887226"/>
    </source>
</evidence>
<feature type="region of interest" description="Disordered" evidence="3">
    <location>
        <begin position="315"/>
        <end position="335"/>
    </location>
</feature>
<dbReference type="InterPro" id="IPR001611">
    <property type="entry name" value="Leu-rich_rpt"/>
</dbReference>
<organism evidence="4 5">
    <name type="scientific">Calycina marina</name>
    <dbReference type="NCBI Taxonomy" id="1763456"/>
    <lineage>
        <taxon>Eukaryota</taxon>
        <taxon>Fungi</taxon>
        <taxon>Dikarya</taxon>
        <taxon>Ascomycota</taxon>
        <taxon>Pezizomycotina</taxon>
        <taxon>Leotiomycetes</taxon>
        <taxon>Helotiales</taxon>
        <taxon>Pezizellaceae</taxon>
        <taxon>Calycina</taxon>
    </lineage>
</organism>
<dbReference type="PANTHER" id="PTHR47566:SF1">
    <property type="entry name" value="PROTEIN NUD1"/>
    <property type="match status" value="1"/>
</dbReference>
<dbReference type="SUPFAM" id="SSF52058">
    <property type="entry name" value="L domain-like"/>
    <property type="match status" value="2"/>
</dbReference>
<evidence type="ECO:0000256" key="3">
    <source>
        <dbReference type="SAM" id="MobiDB-lite"/>
    </source>
</evidence>
<proteinExistence type="predicted"/>
<feature type="compositionally biased region" description="Basic and acidic residues" evidence="3">
    <location>
        <begin position="366"/>
        <end position="381"/>
    </location>
</feature>
<gene>
    <name evidence="4" type="ORF">BJ878DRAFT_513539</name>
</gene>
<dbReference type="PROSITE" id="PS51450">
    <property type="entry name" value="LRR"/>
    <property type="match status" value="3"/>
</dbReference>
<feature type="compositionally biased region" description="Low complexity" evidence="3">
    <location>
        <begin position="535"/>
        <end position="545"/>
    </location>
</feature>
<dbReference type="InterPro" id="IPR052574">
    <property type="entry name" value="CDIRP"/>
</dbReference>
<dbReference type="Proteomes" id="UP000887226">
    <property type="component" value="Unassembled WGS sequence"/>
</dbReference>
<comment type="caution">
    <text evidence="4">The sequence shown here is derived from an EMBL/GenBank/DDBJ whole genome shotgun (WGS) entry which is preliminary data.</text>
</comment>
<feature type="compositionally biased region" description="Low complexity" evidence="3">
    <location>
        <begin position="382"/>
        <end position="399"/>
    </location>
</feature>
<dbReference type="SMART" id="SM00365">
    <property type="entry name" value="LRR_SD22"/>
    <property type="match status" value="6"/>
</dbReference>
<feature type="region of interest" description="Disordered" evidence="3">
    <location>
        <begin position="354"/>
        <end position="433"/>
    </location>
</feature>
<dbReference type="GO" id="GO:0061499">
    <property type="term" value="C:outer plaque of mitotic spindle pole body"/>
    <property type="evidence" value="ECO:0007669"/>
    <property type="project" value="TreeGrafter"/>
</dbReference>
<feature type="region of interest" description="Disordered" evidence="3">
    <location>
        <begin position="521"/>
        <end position="576"/>
    </location>
</feature>
<evidence type="ECO:0000256" key="2">
    <source>
        <dbReference type="ARBA" id="ARBA00022737"/>
    </source>
</evidence>
<evidence type="ECO:0000256" key="1">
    <source>
        <dbReference type="ARBA" id="ARBA00022614"/>
    </source>
</evidence>
<feature type="compositionally biased region" description="Low complexity" evidence="3">
    <location>
        <begin position="253"/>
        <end position="265"/>
    </location>
</feature>
<dbReference type="PANTHER" id="PTHR47566">
    <property type="match status" value="1"/>
</dbReference>
<dbReference type="InterPro" id="IPR003591">
    <property type="entry name" value="Leu-rich_rpt_typical-subtyp"/>
</dbReference>
<dbReference type="InterPro" id="IPR032675">
    <property type="entry name" value="LRR_dom_sf"/>
</dbReference>